<evidence type="ECO:0000313" key="3">
    <source>
        <dbReference type="Proteomes" id="UP001203338"/>
    </source>
</evidence>
<reference evidence="2 3" key="1">
    <citation type="submission" date="2022-05" db="EMBL/GenBank/DDBJ databases">
        <authorList>
            <person name="Park J.-S."/>
        </authorList>
    </citation>
    <scope>NUCLEOTIDE SEQUENCE [LARGE SCALE GENOMIC DNA]</scope>
    <source>
        <strain evidence="2 3">2012CJ34-2</strain>
    </source>
</reference>
<dbReference type="Pfam" id="PF03819">
    <property type="entry name" value="MazG"/>
    <property type="match status" value="1"/>
</dbReference>
<name>A0ABT0PFX2_9GAMM</name>
<dbReference type="PANTHER" id="PTHR42702">
    <property type="entry name" value="NUCLEOTIDE PYROPHOSPHOHYDROLASE"/>
    <property type="match status" value="1"/>
</dbReference>
<dbReference type="InterPro" id="IPR004518">
    <property type="entry name" value="MazG-like_dom"/>
</dbReference>
<comment type="caution">
    <text evidence="2">The sequence shown here is derived from an EMBL/GenBank/DDBJ whole genome shotgun (WGS) entry which is preliminary data.</text>
</comment>
<dbReference type="Proteomes" id="UP001203338">
    <property type="component" value="Unassembled WGS sequence"/>
</dbReference>
<accession>A0ABT0PFX2</accession>
<dbReference type="Gene3D" id="1.10.287.1080">
    <property type="entry name" value="MazG-like"/>
    <property type="match status" value="1"/>
</dbReference>
<dbReference type="InterPro" id="IPR011411">
    <property type="entry name" value="MazG-related_YvdC"/>
</dbReference>
<dbReference type="PIRSF" id="PIRSF036521">
    <property type="entry name" value="UCP036521_pph"/>
    <property type="match status" value="1"/>
</dbReference>
<feature type="domain" description="NTP pyrophosphohydrolase MazG-like" evidence="1">
    <location>
        <begin position="36"/>
        <end position="102"/>
    </location>
</feature>
<evidence type="ECO:0000313" key="2">
    <source>
        <dbReference type="EMBL" id="MCL6270282.1"/>
    </source>
</evidence>
<proteinExistence type="predicted"/>
<protein>
    <submittedName>
        <fullName evidence="2">Pyrophosphohydrolase</fullName>
    </submittedName>
</protein>
<dbReference type="EMBL" id="JAMFLX010000012">
    <property type="protein sequence ID" value="MCL6270282.1"/>
    <property type="molecule type" value="Genomic_DNA"/>
</dbReference>
<dbReference type="SUPFAM" id="SSF101386">
    <property type="entry name" value="all-alpha NTP pyrophosphatases"/>
    <property type="match status" value="1"/>
</dbReference>
<gene>
    <name evidence="2" type="ORF">M3P05_10150</name>
</gene>
<dbReference type="RefSeq" id="WP_249699468.1">
    <property type="nucleotide sequence ID" value="NZ_JAMFLX010000012.1"/>
</dbReference>
<sequence length="105" mass="12209">MLELANEPRLKDFQQYVEEMEDERGFAQQSARDKCLLLGEEVGELFKAVRKAQGLKMDPESEVGELKGELADILIYLCSIANRFDIDLEQAFLNKEEKNKQRVWK</sequence>
<keyword evidence="3" id="KW-1185">Reference proteome</keyword>
<organism evidence="2 3">
    <name type="scientific">Parendozoicomonas callyspongiae</name>
    <dbReference type="NCBI Taxonomy" id="2942213"/>
    <lineage>
        <taxon>Bacteria</taxon>
        <taxon>Pseudomonadati</taxon>
        <taxon>Pseudomonadota</taxon>
        <taxon>Gammaproteobacteria</taxon>
        <taxon>Oceanospirillales</taxon>
        <taxon>Endozoicomonadaceae</taxon>
        <taxon>Parendozoicomonas</taxon>
    </lineage>
</organism>
<evidence type="ECO:0000259" key="1">
    <source>
        <dbReference type="Pfam" id="PF03819"/>
    </source>
</evidence>
<dbReference type="PANTHER" id="PTHR42702:SF1">
    <property type="entry name" value="REGULATORY PROTEIN FOR BETA-LACTAMASE"/>
    <property type="match status" value="1"/>
</dbReference>